<dbReference type="Gene3D" id="3.40.50.720">
    <property type="entry name" value="NAD(P)-binding Rossmann-like Domain"/>
    <property type="match status" value="1"/>
</dbReference>
<name>A0A1L3F2K5_BRAJP</name>
<protein>
    <submittedName>
        <fullName evidence="2">Oxidoreductase</fullName>
    </submittedName>
</protein>
<dbReference type="Proteomes" id="UP000181962">
    <property type="component" value="Chromosome"/>
</dbReference>
<dbReference type="InterPro" id="IPR016040">
    <property type="entry name" value="NAD(P)-bd_dom"/>
</dbReference>
<dbReference type="OrthoDB" id="8205493at2"/>
<dbReference type="EMBL" id="CP017637">
    <property type="protein sequence ID" value="APG07507.1"/>
    <property type="molecule type" value="Genomic_DNA"/>
</dbReference>
<evidence type="ECO:0000259" key="1">
    <source>
        <dbReference type="Pfam" id="PF13460"/>
    </source>
</evidence>
<dbReference type="Pfam" id="PF13460">
    <property type="entry name" value="NAD_binding_10"/>
    <property type="match status" value="1"/>
</dbReference>
<accession>A0A1L3F2K5</accession>
<dbReference type="AlphaFoldDB" id="A0A1L3F2K5"/>
<gene>
    <name evidence="2" type="ORF">BKD09_04115</name>
</gene>
<reference evidence="2 3" key="1">
    <citation type="submission" date="2016-11" db="EMBL/GenBank/DDBJ databases">
        <title>Complete Genome Sequence of Bradyrhizobium sp. strain J5, an isolated from soybean nodule in Hokkaido.</title>
        <authorList>
            <person name="Kanehara K."/>
        </authorList>
    </citation>
    <scope>NUCLEOTIDE SEQUENCE [LARGE SCALE GENOMIC DNA]</scope>
    <source>
        <strain evidence="2 3">J5</strain>
    </source>
</reference>
<dbReference type="InterPro" id="IPR036291">
    <property type="entry name" value="NAD(P)-bd_dom_sf"/>
</dbReference>
<evidence type="ECO:0000313" key="3">
    <source>
        <dbReference type="Proteomes" id="UP000181962"/>
    </source>
</evidence>
<organism evidence="2 3">
    <name type="scientific">Bradyrhizobium japonicum</name>
    <dbReference type="NCBI Taxonomy" id="375"/>
    <lineage>
        <taxon>Bacteria</taxon>
        <taxon>Pseudomonadati</taxon>
        <taxon>Pseudomonadota</taxon>
        <taxon>Alphaproteobacteria</taxon>
        <taxon>Hyphomicrobiales</taxon>
        <taxon>Nitrobacteraceae</taxon>
        <taxon>Bradyrhizobium</taxon>
    </lineage>
</organism>
<sequence>MSHYVIVGAGPVGRETARLLADEGHSVILTSRNAGSLNAGDVRTVSSDATDAAQLAVLSKGADAVFMCAMAAYHRWPTDFFPIMDGTVKAAEQVGARLLVVGNVYGYGAGAASPLTPNMEPDPTTRKGTTRHIMWQRALRSSVPALEVRASDYLGDGAVAYFSLLALPSLLRNEPVAFLGDPDAAHAWSFTKDTAKTLVAASRFTGEWGRAFHVPSQSASVRELVRRFAAALKIDAPGLSRLAPAELEGIGFSEGIEMAYLFEKPLLLDAGDTEKLLGVTASSLDTMVRDTLSQAADMGATGKEAK</sequence>
<proteinExistence type="predicted"/>
<evidence type="ECO:0000313" key="2">
    <source>
        <dbReference type="EMBL" id="APG07507.1"/>
    </source>
</evidence>
<feature type="domain" description="NAD(P)-binding" evidence="1">
    <location>
        <begin position="9"/>
        <end position="113"/>
    </location>
</feature>
<dbReference type="SUPFAM" id="SSF51735">
    <property type="entry name" value="NAD(P)-binding Rossmann-fold domains"/>
    <property type="match status" value="1"/>
</dbReference>